<feature type="non-terminal residue" evidence="1">
    <location>
        <position position="365"/>
    </location>
</feature>
<reference evidence="1" key="1">
    <citation type="submission" date="2022-07" db="EMBL/GenBank/DDBJ databases">
        <title>Phylogenomic reconstructions and comparative analyses of Kickxellomycotina fungi.</title>
        <authorList>
            <person name="Reynolds N.K."/>
            <person name="Stajich J.E."/>
            <person name="Barry K."/>
            <person name="Grigoriev I.V."/>
            <person name="Crous P."/>
            <person name="Smith M.E."/>
        </authorList>
    </citation>
    <scope>NUCLEOTIDE SEQUENCE</scope>
    <source>
        <strain evidence="1">CBS 109366</strain>
    </source>
</reference>
<dbReference type="Proteomes" id="UP001140234">
    <property type="component" value="Unassembled WGS sequence"/>
</dbReference>
<proteinExistence type="predicted"/>
<comment type="caution">
    <text evidence="1">The sequence shown here is derived from an EMBL/GenBank/DDBJ whole genome shotgun (WGS) entry which is preliminary data.</text>
</comment>
<protein>
    <submittedName>
        <fullName evidence="1">Uncharacterized protein</fullName>
    </submittedName>
</protein>
<dbReference type="EMBL" id="JANBUJ010003721">
    <property type="protein sequence ID" value="KAJ2759652.1"/>
    <property type="molecule type" value="Genomic_DNA"/>
</dbReference>
<gene>
    <name evidence="1" type="ORF">IWQ57_006500</name>
</gene>
<name>A0ACC1JJV6_9FUNG</name>
<organism evidence="1 2">
    <name type="scientific">Coemansia nantahalensis</name>
    <dbReference type="NCBI Taxonomy" id="2789366"/>
    <lineage>
        <taxon>Eukaryota</taxon>
        <taxon>Fungi</taxon>
        <taxon>Fungi incertae sedis</taxon>
        <taxon>Zoopagomycota</taxon>
        <taxon>Kickxellomycotina</taxon>
        <taxon>Kickxellomycetes</taxon>
        <taxon>Kickxellales</taxon>
        <taxon>Kickxellaceae</taxon>
        <taxon>Coemansia</taxon>
    </lineage>
</organism>
<evidence type="ECO:0000313" key="2">
    <source>
        <dbReference type="Proteomes" id="UP001140234"/>
    </source>
</evidence>
<accession>A0ACC1JJV6</accession>
<sequence>MGTAQHRRCRHHSGRAGSSRVIDDLDSLFGPQHSREERRGARQHGSAGTGTGGLAGHIQRHSVDARNLRDEGTPLARWMASLSSDAITDPQADGLLGASSDRRKPLVARRAGHLAAPASTARLSFFLVIDMDPETTADLNDLRADGHRSRNGSLGPTPENAQPAQSPDDGGGVPEAPAWTRTCEACSRLSFHPGRVRLCGIHKALRLGKVDMRDWESRGEVWASEPTILMDAPTVHPDEYDKEDPQVLKWIKQTLRRLIRTVAVEYHRDLNWYRMHYHVRMANLPPSLAPQDIGALVGFVERQGWIDVGSVDSRVQQLLDVDISAYDVIRSLQHRMRRLYMESTLLMAMLQAEDELAAPVPAAAG</sequence>
<keyword evidence="2" id="KW-1185">Reference proteome</keyword>
<evidence type="ECO:0000313" key="1">
    <source>
        <dbReference type="EMBL" id="KAJ2759652.1"/>
    </source>
</evidence>